<dbReference type="SUPFAM" id="SSF109854">
    <property type="entry name" value="DinB/YfiT-like putative metalloenzymes"/>
    <property type="match status" value="1"/>
</dbReference>
<protein>
    <submittedName>
        <fullName evidence="2">DinB family protein</fullName>
    </submittedName>
</protein>
<dbReference type="EMBL" id="CP066308">
    <property type="protein sequence ID" value="QQE73708.1"/>
    <property type="molecule type" value="Genomic_DNA"/>
</dbReference>
<dbReference type="Pfam" id="PF12867">
    <property type="entry name" value="DinB_2"/>
    <property type="match status" value="1"/>
</dbReference>
<dbReference type="Gene3D" id="1.20.120.450">
    <property type="entry name" value="dinb family like domain"/>
    <property type="match status" value="1"/>
</dbReference>
<proteinExistence type="predicted"/>
<name>A0A7T5JMT9_9BACL</name>
<evidence type="ECO:0000313" key="3">
    <source>
        <dbReference type="EMBL" id="QUO40791.1"/>
    </source>
</evidence>
<dbReference type="RefSeq" id="WP_198827310.1">
    <property type="nucleotide sequence ID" value="NZ_CP066308.1"/>
</dbReference>
<accession>A0A7T5JMT9</accession>
<keyword evidence="5" id="KW-1185">Reference proteome</keyword>
<evidence type="ECO:0000313" key="2">
    <source>
        <dbReference type="EMBL" id="QQE73708.1"/>
    </source>
</evidence>
<dbReference type="AlphaFoldDB" id="A0A7T5JMT9"/>
<reference evidence="3" key="2">
    <citation type="submission" date="2021-04" db="EMBL/GenBank/DDBJ databases">
        <title>Brevibacillus composti FJAT-54423, complete genome.</title>
        <authorList>
            <person name="Tang R."/>
        </authorList>
    </citation>
    <scope>NUCLEOTIDE SEQUENCE</scope>
    <source>
        <strain evidence="3">FJAT-54424</strain>
    </source>
</reference>
<dbReference type="EMBL" id="CP073708">
    <property type="protein sequence ID" value="QUO40791.1"/>
    <property type="molecule type" value="Genomic_DNA"/>
</dbReference>
<dbReference type="Proteomes" id="UP000595847">
    <property type="component" value="Chromosome"/>
</dbReference>
<reference evidence="2 4" key="1">
    <citation type="submission" date="2020-12" db="EMBL/GenBank/DDBJ databases">
        <title>strain FJAT-54423T represents a novel species of the genus Brevibacillus.</title>
        <authorList>
            <person name="Tang R."/>
        </authorList>
    </citation>
    <scope>NUCLEOTIDE SEQUENCE [LARGE SCALE GENOMIC DNA]</scope>
    <source>
        <strain evidence="2 4">FJAT-54423</strain>
    </source>
</reference>
<evidence type="ECO:0000259" key="1">
    <source>
        <dbReference type="Pfam" id="PF12867"/>
    </source>
</evidence>
<dbReference type="KEGG" id="bcop:JD108_17750"/>
<evidence type="ECO:0000313" key="5">
    <source>
        <dbReference type="Proteomes" id="UP000677234"/>
    </source>
</evidence>
<dbReference type="Proteomes" id="UP000677234">
    <property type="component" value="Chromosome"/>
</dbReference>
<dbReference type="InterPro" id="IPR024775">
    <property type="entry name" value="DinB-like"/>
</dbReference>
<dbReference type="InterPro" id="IPR034660">
    <property type="entry name" value="DinB/YfiT-like"/>
</dbReference>
<organism evidence="2 4">
    <name type="scientific">Brevibacillus composti</name>
    <dbReference type="NCBI Taxonomy" id="2796470"/>
    <lineage>
        <taxon>Bacteria</taxon>
        <taxon>Bacillati</taxon>
        <taxon>Bacillota</taxon>
        <taxon>Bacilli</taxon>
        <taxon>Bacillales</taxon>
        <taxon>Paenibacillaceae</taxon>
        <taxon>Brevibacillus</taxon>
    </lineage>
</organism>
<sequence length="163" mass="18681">MNRMDLLLREFDHTYLQEDWYPPLKDALAGLTAAQASWRPPGAAANTIWEIVSHLLFFKEQLLCRLQNKEVVAAATNDDTFTPSGGPDDEEAWQADVKRMETIHHQLRELLAALREEDFDRPFPVSPLGLRVFSIITHDAFHAGQIVQIRKMQGSWPARRAFE</sequence>
<evidence type="ECO:0000313" key="4">
    <source>
        <dbReference type="Proteomes" id="UP000595847"/>
    </source>
</evidence>
<feature type="domain" description="DinB-like" evidence="1">
    <location>
        <begin position="26"/>
        <end position="146"/>
    </location>
</feature>
<gene>
    <name evidence="2" type="ORF">JD108_17750</name>
    <name evidence="3" type="ORF">KDJ56_17690</name>
</gene>